<feature type="compositionally biased region" description="Basic residues" evidence="1">
    <location>
        <begin position="188"/>
        <end position="197"/>
    </location>
</feature>
<gene>
    <name evidence="2" type="ORF">EVG20_g4037</name>
</gene>
<feature type="non-terminal residue" evidence="2">
    <location>
        <position position="1"/>
    </location>
</feature>
<reference evidence="2 3" key="1">
    <citation type="submission" date="2019-02" db="EMBL/GenBank/DDBJ databases">
        <title>Genome sequencing of the rare red list fungi Dentipellis fragilis.</title>
        <authorList>
            <person name="Buettner E."/>
            <person name="Kellner H."/>
        </authorList>
    </citation>
    <scope>NUCLEOTIDE SEQUENCE [LARGE SCALE GENOMIC DNA]</scope>
    <source>
        <strain evidence="2 3">DSM 105465</strain>
    </source>
</reference>
<feature type="region of interest" description="Disordered" evidence="1">
    <location>
        <begin position="124"/>
        <end position="151"/>
    </location>
</feature>
<dbReference type="AlphaFoldDB" id="A0A4Y9YY03"/>
<organism evidence="2 3">
    <name type="scientific">Dentipellis fragilis</name>
    <dbReference type="NCBI Taxonomy" id="205917"/>
    <lineage>
        <taxon>Eukaryota</taxon>
        <taxon>Fungi</taxon>
        <taxon>Dikarya</taxon>
        <taxon>Basidiomycota</taxon>
        <taxon>Agaricomycotina</taxon>
        <taxon>Agaricomycetes</taxon>
        <taxon>Russulales</taxon>
        <taxon>Hericiaceae</taxon>
        <taxon>Dentipellis</taxon>
    </lineage>
</organism>
<evidence type="ECO:0000256" key="1">
    <source>
        <dbReference type="SAM" id="MobiDB-lite"/>
    </source>
</evidence>
<evidence type="ECO:0000313" key="2">
    <source>
        <dbReference type="EMBL" id="TFY67152.1"/>
    </source>
</evidence>
<feature type="region of interest" description="Disordered" evidence="1">
    <location>
        <begin position="186"/>
        <end position="213"/>
    </location>
</feature>
<proteinExistence type="predicted"/>
<keyword evidence="3" id="KW-1185">Reference proteome</keyword>
<evidence type="ECO:0000313" key="3">
    <source>
        <dbReference type="Proteomes" id="UP000298327"/>
    </source>
</evidence>
<protein>
    <submittedName>
        <fullName evidence="2">Uncharacterized protein</fullName>
    </submittedName>
</protein>
<comment type="caution">
    <text evidence="2">The sequence shown here is derived from an EMBL/GenBank/DDBJ whole genome shotgun (WGS) entry which is preliminary data.</text>
</comment>
<name>A0A4Y9YY03_9AGAM</name>
<dbReference type="EMBL" id="SEOQ01000198">
    <property type="protein sequence ID" value="TFY67152.1"/>
    <property type="molecule type" value="Genomic_DNA"/>
</dbReference>
<sequence>SLGMASRLQTSTDVVPPVVVAVWPNLRVRSSLRSSTLTGPRVLFDLLLVAVDDATSQHRSPAINGSTLRRHPLLPTIVLTFTAYLLCDLRLRCSRRQSSRAITIQRCSSLVFHLRGWVIPPGARPLGDAPPTGDPVPTARGPPKSPSLYAARAPASVHSGSLRRRGWAGAGVPAARGLAGSVPTLAARKSRHAHRSPAHHDAHQGPTRRVHHSTCGGHLSFRAHPKKAMHGCVSSIGSAVPSPTRGMPHVPVFNRALHGDPSPGPDAVSFRDLCLRAVGGLCVAAGGAWGGKVCSGRDRALVSKSKMASAASRRATLQEELDQPQDEHDSLHYNIASTFLDFNLAPSLARTPRDFSPVPLHQVKTLDDLSAPRFRHDFKLKLKLASSLSKYAQECERQDVKN</sequence>
<dbReference type="Proteomes" id="UP000298327">
    <property type="component" value="Unassembled WGS sequence"/>
</dbReference>
<accession>A0A4Y9YY03</accession>